<dbReference type="AlphaFoldDB" id="A2ECV2"/>
<dbReference type="Proteomes" id="UP000001542">
    <property type="component" value="Unassembled WGS sequence"/>
</dbReference>
<sequence length="162" mass="18673">MFTAGFATPGNFEGISYFTYKYYYNNSGDGVIFYPPYISSSEISRYGSMNATSFKENQTYGIGIDTDSNLFFVQSAKEIRRYQFNVLKNTSYKWNAYVSEATPRTYTYQDNITLNFGLSPFELPVPYGFQPYISNFIDYCKTLKSCMNLPVSHAFLYVIITM</sequence>
<dbReference type="KEGG" id="tva:4767419"/>
<protein>
    <submittedName>
        <fullName evidence="1">Uncharacterized protein</fullName>
    </submittedName>
</protein>
<organism evidence="1 2">
    <name type="scientific">Trichomonas vaginalis (strain ATCC PRA-98 / G3)</name>
    <dbReference type="NCBI Taxonomy" id="412133"/>
    <lineage>
        <taxon>Eukaryota</taxon>
        <taxon>Metamonada</taxon>
        <taxon>Parabasalia</taxon>
        <taxon>Trichomonadida</taxon>
        <taxon>Trichomonadidae</taxon>
        <taxon>Trichomonas</taxon>
    </lineage>
</organism>
<dbReference type="VEuPathDB" id="TrichDB:TVAGG3_0564040"/>
<gene>
    <name evidence="1" type="ORF">TVAG_102460</name>
</gene>
<accession>A2ECV2</accession>
<proteinExistence type="predicted"/>
<name>A2ECV2_TRIV3</name>
<dbReference type="RefSeq" id="XP_001321720.1">
    <property type="nucleotide sequence ID" value="XM_001321685.1"/>
</dbReference>
<dbReference type="EMBL" id="DS113356">
    <property type="protein sequence ID" value="EAY09497.1"/>
    <property type="molecule type" value="Genomic_DNA"/>
</dbReference>
<dbReference type="InParanoid" id="A2ECV2"/>
<evidence type="ECO:0000313" key="1">
    <source>
        <dbReference type="EMBL" id="EAY09497.1"/>
    </source>
</evidence>
<reference evidence="1" key="2">
    <citation type="journal article" date="2007" name="Science">
        <title>Draft genome sequence of the sexually transmitted pathogen Trichomonas vaginalis.</title>
        <authorList>
            <person name="Carlton J.M."/>
            <person name="Hirt R.P."/>
            <person name="Silva J.C."/>
            <person name="Delcher A.L."/>
            <person name="Schatz M."/>
            <person name="Zhao Q."/>
            <person name="Wortman J.R."/>
            <person name="Bidwell S.L."/>
            <person name="Alsmark U.C.M."/>
            <person name="Besteiro S."/>
            <person name="Sicheritz-Ponten T."/>
            <person name="Noel C.J."/>
            <person name="Dacks J.B."/>
            <person name="Foster P.G."/>
            <person name="Simillion C."/>
            <person name="Van de Peer Y."/>
            <person name="Miranda-Saavedra D."/>
            <person name="Barton G.J."/>
            <person name="Westrop G.D."/>
            <person name="Mueller S."/>
            <person name="Dessi D."/>
            <person name="Fiori P.L."/>
            <person name="Ren Q."/>
            <person name="Paulsen I."/>
            <person name="Zhang H."/>
            <person name="Bastida-Corcuera F.D."/>
            <person name="Simoes-Barbosa A."/>
            <person name="Brown M.T."/>
            <person name="Hayes R.D."/>
            <person name="Mukherjee M."/>
            <person name="Okumura C.Y."/>
            <person name="Schneider R."/>
            <person name="Smith A.J."/>
            <person name="Vanacova S."/>
            <person name="Villalvazo M."/>
            <person name="Haas B.J."/>
            <person name="Pertea M."/>
            <person name="Feldblyum T.V."/>
            <person name="Utterback T.R."/>
            <person name="Shu C.L."/>
            <person name="Osoegawa K."/>
            <person name="de Jong P.J."/>
            <person name="Hrdy I."/>
            <person name="Horvathova L."/>
            <person name="Zubacova Z."/>
            <person name="Dolezal P."/>
            <person name="Malik S.B."/>
            <person name="Logsdon J.M. Jr."/>
            <person name="Henze K."/>
            <person name="Gupta A."/>
            <person name="Wang C.C."/>
            <person name="Dunne R.L."/>
            <person name="Upcroft J.A."/>
            <person name="Upcroft P."/>
            <person name="White O."/>
            <person name="Salzberg S.L."/>
            <person name="Tang P."/>
            <person name="Chiu C.-H."/>
            <person name="Lee Y.-S."/>
            <person name="Embley T.M."/>
            <person name="Coombs G.H."/>
            <person name="Mottram J.C."/>
            <person name="Tachezy J."/>
            <person name="Fraser-Liggett C.M."/>
            <person name="Johnson P.J."/>
        </authorList>
    </citation>
    <scope>NUCLEOTIDE SEQUENCE [LARGE SCALE GENOMIC DNA]</scope>
    <source>
        <strain evidence="1">G3</strain>
    </source>
</reference>
<evidence type="ECO:0000313" key="2">
    <source>
        <dbReference type="Proteomes" id="UP000001542"/>
    </source>
</evidence>
<keyword evidence="2" id="KW-1185">Reference proteome</keyword>
<dbReference type="VEuPathDB" id="TrichDB:TVAG_102460"/>
<reference evidence="1" key="1">
    <citation type="submission" date="2006-10" db="EMBL/GenBank/DDBJ databases">
        <authorList>
            <person name="Amadeo P."/>
            <person name="Zhao Q."/>
            <person name="Wortman J."/>
            <person name="Fraser-Liggett C."/>
            <person name="Carlton J."/>
        </authorList>
    </citation>
    <scope>NUCLEOTIDE SEQUENCE</scope>
    <source>
        <strain evidence="1">G3</strain>
    </source>
</reference>